<feature type="transmembrane region" description="Helical" evidence="2">
    <location>
        <begin position="133"/>
        <end position="153"/>
    </location>
</feature>
<comment type="caution">
    <text evidence="3">The sequence shown here is derived from an EMBL/GenBank/DDBJ whole genome shotgun (WGS) entry which is preliminary data.</text>
</comment>
<feature type="region of interest" description="Disordered" evidence="1">
    <location>
        <begin position="284"/>
        <end position="304"/>
    </location>
</feature>
<dbReference type="EMBL" id="LAVV01006813">
    <property type="protein sequence ID" value="KNZ58197.1"/>
    <property type="molecule type" value="Genomic_DNA"/>
</dbReference>
<keyword evidence="4" id="KW-1185">Reference proteome</keyword>
<evidence type="ECO:0000313" key="3">
    <source>
        <dbReference type="EMBL" id="KNZ58197.1"/>
    </source>
</evidence>
<gene>
    <name evidence="3" type="ORF">VP01_1979g3</name>
</gene>
<dbReference type="Proteomes" id="UP000037035">
    <property type="component" value="Unassembled WGS sequence"/>
</dbReference>
<reference evidence="3 4" key="1">
    <citation type="submission" date="2015-08" db="EMBL/GenBank/DDBJ databases">
        <title>Next Generation Sequencing and Analysis of the Genome of Puccinia sorghi L Schw, the Causal Agent of Maize Common Rust.</title>
        <authorList>
            <person name="Rochi L."/>
            <person name="Burguener G."/>
            <person name="Darino M."/>
            <person name="Turjanski A."/>
            <person name="Kreff E."/>
            <person name="Dieguez M.J."/>
            <person name="Sacco F."/>
        </authorList>
    </citation>
    <scope>NUCLEOTIDE SEQUENCE [LARGE SCALE GENOMIC DNA]</scope>
    <source>
        <strain evidence="3 4">RO10H11247</strain>
    </source>
</reference>
<accession>A0A0L6VC86</accession>
<organism evidence="3 4">
    <name type="scientific">Puccinia sorghi</name>
    <dbReference type="NCBI Taxonomy" id="27349"/>
    <lineage>
        <taxon>Eukaryota</taxon>
        <taxon>Fungi</taxon>
        <taxon>Dikarya</taxon>
        <taxon>Basidiomycota</taxon>
        <taxon>Pucciniomycotina</taxon>
        <taxon>Pucciniomycetes</taxon>
        <taxon>Pucciniales</taxon>
        <taxon>Pucciniaceae</taxon>
        <taxon>Puccinia</taxon>
    </lineage>
</organism>
<evidence type="ECO:0000313" key="4">
    <source>
        <dbReference type="Proteomes" id="UP000037035"/>
    </source>
</evidence>
<dbReference type="VEuPathDB" id="FungiDB:VP01_1979g3"/>
<name>A0A0L6VC86_9BASI</name>
<keyword evidence="2" id="KW-1133">Transmembrane helix</keyword>
<keyword evidence="2" id="KW-0812">Transmembrane</keyword>
<proteinExistence type="predicted"/>
<feature type="transmembrane region" description="Helical" evidence="2">
    <location>
        <begin position="12"/>
        <end position="41"/>
    </location>
</feature>
<feature type="transmembrane region" description="Helical" evidence="2">
    <location>
        <begin position="100"/>
        <end position="121"/>
    </location>
</feature>
<protein>
    <submittedName>
        <fullName evidence="3">Uncharacterized protein</fullName>
    </submittedName>
</protein>
<sequence length="329" mass="35917">MLFLAGLLNRSSLSFILVSVVRIISIVAILFAFAMEIYLIVVNIKGVHHHSQDITSAADDSGSQKQILGSTAINTTSASIGPPASSPSGYIEGTNVPSTFGGILFFILAQLFNLIILLLCLLSELSFPPLPKFFQIFFPPLGQTFGVGFLGSLEVYIACTQLSHNINKTSRASFWMLFVIGLINVLFGVIFGRRIRSKRSLLDAGTAYAKKTTHIDDIETGFNFAKKGAKKGKKAFKGLNTTMISRPKETDENPFQPLETKGVHRPLEISRPIIDYIQHRNATAASAAASPTHHPEHSIALPAEPSPIYSSFKTIVSEHSKRSKDTLRS</sequence>
<dbReference type="OrthoDB" id="5327148at2759"/>
<feature type="transmembrane region" description="Helical" evidence="2">
    <location>
        <begin position="173"/>
        <end position="192"/>
    </location>
</feature>
<dbReference type="AlphaFoldDB" id="A0A0L6VC86"/>
<evidence type="ECO:0000256" key="1">
    <source>
        <dbReference type="SAM" id="MobiDB-lite"/>
    </source>
</evidence>
<keyword evidence="2" id="KW-0472">Membrane</keyword>
<evidence type="ECO:0000256" key="2">
    <source>
        <dbReference type="SAM" id="Phobius"/>
    </source>
</evidence>